<name>A0A084VBR3_ANOSI</name>
<evidence type="ECO:0000313" key="1">
    <source>
        <dbReference type="EMBL" id="KFB35407.1"/>
    </source>
</evidence>
<protein>
    <submittedName>
        <fullName evidence="1 2">Nucleolar protein 8</fullName>
    </submittedName>
</protein>
<dbReference type="AlphaFoldDB" id="A0A084VBR3"/>
<reference evidence="1 3" key="1">
    <citation type="journal article" date="2014" name="BMC Genomics">
        <title>Genome sequence of Anopheles sinensis provides insight into genetics basis of mosquito competence for malaria parasites.</title>
        <authorList>
            <person name="Zhou D."/>
            <person name="Zhang D."/>
            <person name="Ding G."/>
            <person name="Shi L."/>
            <person name="Hou Q."/>
            <person name="Ye Y."/>
            <person name="Xu Y."/>
            <person name="Zhou H."/>
            <person name="Xiong C."/>
            <person name="Li S."/>
            <person name="Yu J."/>
            <person name="Hong S."/>
            <person name="Yu X."/>
            <person name="Zou P."/>
            <person name="Chen C."/>
            <person name="Chang X."/>
            <person name="Wang W."/>
            <person name="Lv Y."/>
            <person name="Sun Y."/>
            <person name="Ma L."/>
            <person name="Shen B."/>
            <person name="Zhu C."/>
        </authorList>
    </citation>
    <scope>NUCLEOTIDE SEQUENCE [LARGE SCALE GENOMIC DNA]</scope>
</reference>
<accession>A0A084VBR3</accession>
<dbReference type="VEuPathDB" id="VectorBase:ASIC002046"/>
<sequence length="82" mass="9126">MERTKWKPGRAAGGQGRDPFLSRLQNFHRGAARKLQRLGGGKFCGFVSGRSVPGHRQFQGSSFGEGPQCRTIKVYLEIIHIL</sequence>
<keyword evidence="3" id="KW-1185">Reference proteome</keyword>
<dbReference type="EnsemblMetazoa" id="ASIC002046-RA">
    <property type="protein sequence ID" value="ASIC002046-PA"/>
    <property type="gene ID" value="ASIC002046"/>
</dbReference>
<gene>
    <name evidence="1" type="ORF">ZHAS_00002046</name>
</gene>
<proteinExistence type="predicted"/>
<evidence type="ECO:0000313" key="2">
    <source>
        <dbReference type="EnsemblMetazoa" id="ASIC002046-PA"/>
    </source>
</evidence>
<evidence type="ECO:0000313" key="3">
    <source>
        <dbReference type="Proteomes" id="UP000030765"/>
    </source>
</evidence>
<dbReference type="EMBL" id="KE524503">
    <property type="protein sequence ID" value="KFB35407.1"/>
    <property type="molecule type" value="Genomic_DNA"/>
</dbReference>
<dbReference type="EMBL" id="ATLV01009093">
    <property type="status" value="NOT_ANNOTATED_CDS"/>
    <property type="molecule type" value="Genomic_DNA"/>
</dbReference>
<organism evidence="1">
    <name type="scientific">Anopheles sinensis</name>
    <name type="common">Mosquito</name>
    <dbReference type="NCBI Taxonomy" id="74873"/>
    <lineage>
        <taxon>Eukaryota</taxon>
        <taxon>Metazoa</taxon>
        <taxon>Ecdysozoa</taxon>
        <taxon>Arthropoda</taxon>
        <taxon>Hexapoda</taxon>
        <taxon>Insecta</taxon>
        <taxon>Pterygota</taxon>
        <taxon>Neoptera</taxon>
        <taxon>Endopterygota</taxon>
        <taxon>Diptera</taxon>
        <taxon>Nematocera</taxon>
        <taxon>Culicoidea</taxon>
        <taxon>Culicidae</taxon>
        <taxon>Anophelinae</taxon>
        <taxon>Anopheles</taxon>
    </lineage>
</organism>
<dbReference type="Proteomes" id="UP000030765">
    <property type="component" value="Unassembled WGS sequence"/>
</dbReference>
<reference evidence="2" key="2">
    <citation type="submission" date="2020-05" db="UniProtKB">
        <authorList>
            <consortium name="EnsemblMetazoa"/>
        </authorList>
    </citation>
    <scope>IDENTIFICATION</scope>
</reference>